<dbReference type="EMBL" id="WOCE01000010">
    <property type="protein sequence ID" value="KAE9605765.1"/>
    <property type="molecule type" value="Genomic_DNA"/>
</dbReference>
<keyword evidence="3" id="KW-1185">Reference proteome</keyword>
<feature type="chain" id="PRO_5025646961" evidence="1">
    <location>
        <begin position="22"/>
        <end position="62"/>
    </location>
</feature>
<evidence type="ECO:0000313" key="3">
    <source>
        <dbReference type="Proteomes" id="UP000447434"/>
    </source>
</evidence>
<protein>
    <submittedName>
        <fullName evidence="2">Uncharacterized protein</fullName>
    </submittedName>
</protein>
<evidence type="ECO:0000313" key="2">
    <source>
        <dbReference type="EMBL" id="KAE9605765.1"/>
    </source>
</evidence>
<organism evidence="2 3">
    <name type="scientific">Lupinus albus</name>
    <name type="common">White lupine</name>
    <name type="synonym">Lupinus termis</name>
    <dbReference type="NCBI Taxonomy" id="3870"/>
    <lineage>
        <taxon>Eukaryota</taxon>
        <taxon>Viridiplantae</taxon>
        <taxon>Streptophyta</taxon>
        <taxon>Embryophyta</taxon>
        <taxon>Tracheophyta</taxon>
        <taxon>Spermatophyta</taxon>
        <taxon>Magnoliopsida</taxon>
        <taxon>eudicotyledons</taxon>
        <taxon>Gunneridae</taxon>
        <taxon>Pentapetalae</taxon>
        <taxon>rosids</taxon>
        <taxon>fabids</taxon>
        <taxon>Fabales</taxon>
        <taxon>Fabaceae</taxon>
        <taxon>Papilionoideae</taxon>
        <taxon>50 kb inversion clade</taxon>
        <taxon>genistoids sensu lato</taxon>
        <taxon>core genistoids</taxon>
        <taxon>Genisteae</taxon>
        <taxon>Lupinus</taxon>
    </lineage>
</organism>
<dbReference type="AlphaFoldDB" id="A0A6A4PVM5"/>
<proteinExistence type="predicted"/>
<gene>
    <name evidence="2" type="ORF">Lalb_Chr10g0100791</name>
</gene>
<keyword evidence="1" id="KW-0732">Signal</keyword>
<dbReference type="Proteomes" id="UP000447434">
    <property type="component" value="Chromosome 10"/>
</dbReference>
<evidence type="ECO:0000256" key="1">
    <source>
        <dbReference type="SAM" id="SignalP"/>
    </source>
</evidence>
<reference evidence="3" key="1">
    <citation type="journal article" date="2020" name="Nat. Commun.">
        <title>Genome sequence of the cluster root forming white lupin.</title>
        <authorList>
            <person name="Hufnagel B."/>
            <person name="Marques A."/>
            <person name="Soriano A."/>
            <person name="Marques L."/>
            <person name="Divol F."/>
            <person name="Doumas P."/>
            <person name="Sallet E."/>
            <person name="Mancinotti D."/>
            <person name="Carrere S."/>
            <person name="Marande W."/>
            <person name="Arribat S."/>
            <person name="Keller J."/>
            <person name="Huneau C."/>
            <person name="Blein T."/>
            <person name="Aime D."/>
            <person name="Laguerre M."/>
            <person name="Taylor J."/>
            <person name="Schubert V."/>
            <person name="Nelson M."/>
            <person name="Geu-Flores F."/>
            <person name="Crespi M."/>
            <person name="Gallardo-Guerrero K."/>
            <person name="Delaux P.-M."/>
            <person name="Salse J."/>
            <person name="Berges H."/>
            <person name="Guyot R."/>
            <person name="Gouzy J."/>
            <person name="Peret B."/>
        </authorList>
    </citation>
    <scope>NUCLEOTIDE SEQUENCE [LARGE SCALE GENOMIC DNA]</scope>
    <source>
        <strain evidence="3">cv. Amiga</strain>
    </source>
</reference>
<accession>A0A6A4PVM5</accession>
<name>A0A6A4PVM5_LUPAL</name>
<feature type="signal peptide" evidence="1">
    <location>
        <begin position="1"/>
        <end position="21"/>
    </location>
</feature>
<sequence>MMVFLLSGVFTFFSCSSLARSTPKHVPTIRSVCFCHMTSDPISFSTLLNIVLSFKSIFHFLP</sequence>
<comment type="caution">
    <text evidence="2">The sequence shown here is derived from an EMBL/GenBank/DDBJ whole genome shotgun (WGS) entry which is preliminary data.</text>
</comment>